<evidence type="ECO:0000256" key="2">
    <source>
        <dbReference type="ARBA" id="ARBA00022827"/>
    </source>
</evidence>
<dbReference type="PROSITE" id="PS51645">
    <property type="entry name" value="PHR_CRY_ALPHA_BETA"/>
    <property type="match status" value="1"/>
</dbReference>
<comment type="cofactor">
    <cofactor evidence="4">
        <name>FAD</name>
        <dbReference type="ChEBI" id="CHEBI:57692"/>
    </cofactor>
    <text evidence="4">Binds 1 FAD per subunit.</text>
</comment>
<evidence type="ECO:0000259" key="7">
    <source>
        <dbReference type="PROSITE" id="PS51645"/>
    </source>
</evidence>
<dbReference type="InterPro" id="IPR036134">
    <property type="entry name" value="Crypto/Photolyase_FAD-like_sf"/>
</dbReference>
<dbReference type="GO" id="GO:0003677">
    <property type="term" value="F:DNA binding"/>
    <property type="evidence" value="ECO:0007669"/>
    <property type="project" value="TreeGrafter"/>
</dbReference>
<feature type="binding site" evidence="4">
    <location>
        <position position="212"/>
    </location>
    <ligand>
        <name>FAD</name>
        <dbReference type="ChEBI" id="CHEBI:57692"/>
    </ligand>
</feature>
<keyword evidence="3 5" id="KW-0157">Chromophore</keyword>
<dbReference type="SUPFAM" id="SSF52425">
    <property type="entry name" value="Cryptochrome/photolyase, N-terminal domain"/>
    <property type="match status" value="1"/>
</dbReference>
<feature type="binding site" evidence="4">
    <location>
        <position position="264"/>
    </location>
    <ligand>
        <name>FAD</name>
        <dbReference type="ChEBI" id="CHEBI:57692"/>
    </ligand>
</feature>
<proteinExistence type="inferred from homology"/>
<dbReference type="InterPro" id="IPR005101">
    <property type="entry name" value="Cryptochr/Photolyase_FAD-bd"/>
</dbReference>
<dbReference type="Gene3D" id="3.40.50.620">
    <property type="entry name" value="HUPs"/>
    <property type="match status" value="1"/>
</dbReference>
<feature type="domain" description="Photolyase/cryptochrome alpha/beta" evidence="7">
    <location>
        <begin position="1"/>
        <end position="130"/>
    </location>
</feature>
<evidence type="ECO:0000313" key="8">
    <source>
        <dbReference type="EMBL" id="TXC89327.1"/>
    </source>
</evidence>
<dbReference type="Pfam" id="PF03441">
    <property type="entry name" value="FAD_binding_7"/>
    <property type="match status" value="1"/>
</dbReference>
<dbReference type="SUPFAM" id="SSF48173">
    <property type="entry name" value="Cryptochrome/photolyase FAD-binding domain"/>
    <property type="match status" value="1"/>
</dbReference>
<dbReference type="InterPro" id="IPR036155">
    <property type="entry name" value="Crypto/Photolyase_N_sf"/>
</dbReference>
<dbReference type="RefSeq" id="WP_146949993.1">
    <property type="nucleotide sequence ID" value="NZ_VOQF01000012.1"/>
</dbReference>
<dbReference type="OrthoDB" id="9772484at2"/>
<dbReference type="Pfam" id="PF00875">
    <property type="entry name" value="DNA_photolyase"/>
    <property type="match status" value="1"/>
</dbReference>
<keyword evidence="2 4" id="KW-0274">FAD</keyword>
<dbReference type="GO" id="GO:0006950">
    <property type="term" value="P:response to stress"/>
    <property type="evidence" value="ECO:0007669"/>
    <property type="project" value="UniProtKB-ARBA"/>
</dbReference>
<comment type="similarity">
    <text evidence="5">Belongs to the DNA photolyase family.</text>
</comment>
<protein>
    <submittedName>
        <fullName evidence="8">Deoxyribodipyrimidine photo-lyase</fullName>
    </submittedName>
</protein>
<evidence type="ECO:0000256" key="5">
    <source>
        <dbReference type="RuleBase" id="RU004182"/>
    </source>
</evidence>
<dbReference type="PANTHER" id="PTHR11455:SF9">
    <property type="entry name" value="CRYPTOCHROME CIRCADIAN CLOCK 5 ISOFORM X1"/>
    <property type="match status" value="1"/>
</dbReference>
<dbReference type="InterPro" id="IPR006050">
    <property type="entry name" value="DNA_photolyase_N"/>
</dbReference>
<keyword evidence="1 4" id="KW-0285">Flavoprotein</keyword>
<feature type="compositionally biased region" description="Basic and acidic residues" evidence="6">
    <location>
        <begin position="473"/>
        <end position="490"/>
    </location>
</feature>
<evidence type="ECO:0000256" key="6">
    <source>
        <dbReference type="SAM" id="MobiDB-lite"/>
    </source>
</evidence>
<comment type="caution">
    <text evidence="8">The sequence shown here is derived from an EMBL/GenBank/DDBJ whole genome shotgun (WGS) entry which is preliminary data.</text>
</comment>
<evidence type="ECO:0000256" key="3">
    <source>
        <dbReference type="ARBA" id="ARBA00022991"/>
    </source>
</evidence>
<dbReference type="GO" id="GO:0009416">
    <property type="term" value="P:response to light stimulus"/>
    <property type="evidence" value="ECO:0007669"/>
    <property type="project" value="TreeGrafter"/>
</dbReference>
<dbReference type="Proteomes" id="UP000321363">
    <property type="component" value="Unassembled WGS sequence"/>
</dbReference>
<accession>A0A5C6VVS4</accession>
<evidence type="ECO:0000256" key="1">
    <source>
        <dbReference type="ARBA" id="ARBA00022630"/>
    </source>
</evidence>
<sequence length="496" mass="57855">MINVVWFKRDLRIHDHRPLFEASKLGEVLPIYIVEPSLWEKEDMSLRHYQFVQESLEELSRQLSDVGGKLFVAIAEMEDVLESIYEALGAFRLHAHEEHGTSVTFSRDKRVRQWMKSRDLTFLEYQGFGVVRGPKIKNSFQKNWESFMAEGFVPAPKQLMIPEEIPEILSNQLEKLAKFKIQGDPIRFGQQGGESQALETLESFLENRHKNYNSNLSKPLQSTASCSRLSPYLAWGNISLRYVVTQTREAMEQNIDSKKQLETFLNKLKLHCQLVQKIENDPDIMTKAINDDYNHFRQDWDEEAFQRWYKGNTGIPLVDAAMRCLHKTGWINYRSRAMVVSFACNTLLLDWRRPAIALAQLFLDYEPGIHYNQIQMQVGTTGTQAIKFHNPVKIGKDEDPEGAFVRRYVTELANIPEKYIHEPWMYPGFYSLNYATPIVDIQKANKKAREVLKSMKQNIETNKILENQTKPSRRQEQPSHKQKSNDRDFEQLSFDL</sequence>
<dbReference type="PROSITE" id="PS00394">
    <property type="entry name" value="DNA_PHOTOLYASES_1_1"/>
    <property type="match status" value="1"/>
</dbReference>
<dbReference type="GO" id="GO:0071949">
    <property type="term" value="F:FAD binding"/>
    <property type="evidence" value="ECO:0007669"/>
    <property type="project" value="TreeGrafter"/>
</dbReference>
<dbReference type="PANTHER" id="PTHR11455">
    <property type="entry name" value="CRYPTOCHROME"/>
    <property type="match status" value="1"/>
</dbReference>
<gene>
    <name evidence="8" type="ORF">FS935_17790</name>
</gene>
<dbReference type="GO" id="GO:0006139">
    <property type="term" value="P:nucleobase-containing compound metabolic process"/>
    <property type="evidence" value="ECO:0007669"/>
    <property type="project" value="UniProtKB-ARBA"/>
</dbReference>
<name>A0A5C6VVS4_9BACI</name>
<evidence type="ECO:0000313" key="9">
    <source>
        <dbReference type="Proteomes" id="UP000321363"/>
    </source>
</evidence>
<dbReference type="InterPro" id="IPR002081">
    <property type="entry name" value="Cryptochrome/DNA_photolyase_1"/>
</dbReference>
<evidence type="ECO:0000256" key="4">
    <source>
        <dbReference type="PIRSR" id="PIRSR602081-1"/>
    </source>
</evidence>
<keyword evidence="9" id="KW-1185">Reference proteome</keyword>
<dbReference type="PRINTS" id="PR00147">
    <property type="entry name" value="DNAPHOTLYASE"/>
</dbReference>
<dbReference type="InterPro" id="IPR014729">
    <property type="entry name" value="Rossmann-like_a/b/a_fold"/>
</dbReference>
<organism evidence="8 9">
    <name type="scientific">Metabacillus litoralis</name>
    <dbReference type="NCBI Taxonomy" id="152268"/>
    <lineage>
        <taxon>Bacteria</taxon>
        <taxon>Bacillati</taxon>
        <taxon>Bacillota</taxon>
        <taxon>Bacilli</taxon>
        <taxon>Bacillales</taxon>
        <taxon>Bacillaceae</taxon>
        <taxon>Metabacillus</taxon>
    </lineage>
</organism>
<dbReference type="EMBL" id="VOQF01000012">
    <property type="protein sequence ID" value="TXC89327.1"/>
    <property type="molecule type" value="Genomic_DNA"/>
</dbReference>
<dbReference type="InterPro" id="IPR018394">
    <property type="entry name" value="DNA_photolyase_1_CS_C"/>
</dbReference>
<feature type="region of interest" description="Disordered" evidence="6">
    <location>
        <begin position="464"/>
        <end position="496"/>
    </location>
</feature>
<dbReference type="Gene3D" id="1.10.579.10">
    <property type="entry name" value="DNA Cyclobutane Dipyrimidine Photolyase, subunit A, domain 3"/>
    <property type="match status" value="1"/>
</dbReference>
<dbReference type="Gene3D" id="1.25.40.80">
    <property type="match status" value="1"/>
</dbReference>
<keyword evidence="8" id="KW-0456">Lyase</keyword>
<reference evidence="8 9" key="1">
    <citation type="journal article" date="2005" name="Int. J. Syst. Evol. Microbiol.">
        <title>Bacillus litoralis sp. nov., isolated from a tidal flat of the Yellow Sea in Korea.</title>
        <authorList>
            <person name="Yoon J.H."/>
            <person name="Oh T.K."/>
        </authorList>
    </citation>
    <scope>NUCLEOTIDE SEQUENCE [LARGE SCALE GENOMIC DNA]</scope>
    <source>
        <strain evidence="8 9">SW-211</strain>
    </source>
</reference>
<dbReference type="AlphaFoldDB" id="A0A5C6VVS4"/>
<dbReference type="GO" id="GO:0003904">
    <property type="term" value="F:deoxyribodipyrimidine photo-lyase activity"/>
    <property type="evidence" value="ECO:0007669"/>
    <property type="project" value="TreeGrafter"/>
</dbReference>